<dbReference type="Pfam" id="PF13563">
    <property type="entry name" value="2_5_RNA_ligase2"/>
    <property type="match status" value="1"/>
</dbReference>
<evidence type="ECO:0000313" key="2">
    <source>
        <dbReference type="Proteomes" id="UP000019141"/>
    </source>
</evidence>
<reference evidence="1 2" key="1">
    <citation type="journal article" date="2014" name="Nature">
        <title>An environmental bacterial taxon with a large and distinct metabolic repertoire.</title>
        <authorList>
            <person name="Wilson M.C."/>
            <person name="Mori T."/>
            <person name="Ruckert C."/>
            <person name="Uria A.R."/>
            <person name="Helf M.J."/>
            <person name="Takada K."/>
            <person name="Gernert C."/>
            <person name="Steffens U.A."/>
            <person name="Heycke N."/>
            <person name="Schmitt S."/>
            <person name="Rinke C."/>
            <person name="Helfrich E.J."/>
            <person name="Brachmann A.O."/>
            <person name="Gurgui C."/>
            <person name="Wakimoto T."/>
            <person name="Kracht M."/>
            <person name="Crusemann M."/>
            <person name="Hentschel U."/>
            <person name="Abe I."/>
            <person name="Matsunaga S."/>
            <person name="Kalinowski J."/>
            <person name="Takeyama H."/>
            <person name="Piel J."/>
        </authorList>
    </citation>
    <scope>NUCLEOTIDE SEQUENCE [LARGE SCALE GENOMIC DNA]</scope>
    <source>
        <strain evidence="2">TSY1</strain>
    </source>
</reference>
<proteinExistence type="predicted"/>
<keyword evidence="2" id="KW-1185">Reference proteome</keyword>
<gene>
    <name evidence="1" type="ORF">ETSY1_44840</name>
</gene>
<dbReference type="HOGENOM" id="CLU_2407785_0_0_7"/>
<dbReference type="PANTHER" id="PTHR37474:SF1">
    <property type="entry name" value="2'-5' RNA LIGASE FAMILY PROTEIN"/>
    <property type="match status" value="1"/>
</dbReference>
<dbReference type="Proteomes" id="UP000019141">
    <property type="component" value="Unassembled WGS sequence"/>
</dbReference>
<dbReference type="PATRIC" id="fig|1429438.4.peg.8283"/>
<dbReference type="Gene3D" id="3.90.1140.10">
    <property type="entry name" value="Cyclic phosphodiesterase"/>
    <property type="match status" value="1"/>
</dbReference>
<name>W4L4A8_ENTF1</name>
<evidence type="ECO:0000313" key="1">
    <source>
        <dbReference type="EMBL" id="ETW92166.1"/>
    </source>
</evidence>
<dbReference type="PANTHER" id="PTHR37474">
    <property type="entry name" value="RNA LIGASE/CYCLIC NUCLEOTIDE PHOSPHODIESTERASE"/>
    <property type="match status" value="1"/>
</dbReference>
<comment type="caution">
    <text evidence="1">The sequence shown here is derived from an EMBL/GenBank/DDBJ whole genome shotgun (WGS) entry which is preliminary data.</text>
</comment>
<organism evidence="1 2">
    <name type="scientific">Entotheonella factor</name>
    <dbReference type="NCBI Taxonomy" id="1429438"/>
    <lineage>
        <taxon>Bacteria</taxon>
        <taxon>Pseudomonadati</taxon>
        <taxon>Nitrospinota/Tectimicrobiota group</taxon>
        <taxon>Candidatus Tectimicrobiota</taxon>
        <taxon>Candidatus Entotheonellia</taxon>
        <taxon>Candidatus Entotheonellales</taxon>
        <taxon>Candidatus Entotheonellaceae</taxon>
        <taxon>Candidatus Entotheonella</taxon>
    </lineage>
</organism>
<protein>
    <recommendedName>
        <fullName evidence="3">Phosphoesterase HXTX domain-containing protein</fullName>
    </recommendedName>
</protein>
<dbReference type="AlphaFoldDB" id="W4L4A8"/>
<dbReference type="EMBL" id="AZHW01001618">
    <property type="protein sequence ID" value="ETW92166.1"/>
    <property type="molecule type" value="Genomic_DNA"/>
</dbReference>
<sequence length="92" mass="10299">MQAALHDTFPACDEQSRHHGGFTPHLSVGQVTSRRALQTLLVTLQTNWVPLKFRLDAVALIWRTADSPFQVERRIPLANGAGLVRREDVIKA</sequence>
<accession>W4L4A8</accession>
<evidence type="ECO:0008006" key="3">
    <source>
        <dbReference type="Google" id="ProtNLM"/>
    </source>
</evidence>